<dbReference type="PANTHER" id="PTHR34373:SF9">
    <property type="entry name" value="SHUGOSHIN 2"/>
    <property type="match status" value="1"/>
</dbReference>
<dbReference type="PANTHER" id="PTHR34373">
    <property type="entry name" value="SHUGOSHIN 2"/>
    <property type="match status" value="1"/>
</dbReference>
<keyword evidence="3" id="KW-0175">Coiled coil</keyword>
<feature type="region of interest" description="Disordered" evidence="4">
    <location>
        <begin position="365"/>
        <end position="487"/>
    </location>
</feature>
<feature type="coiled-coil region" evidence="3">
    <location>
        <begin position="118"/>
        <end position="170"/>
    </location>
</feature>
<evidence type="ECO:0000259" key="5">
    <source>
        <dbReference type="Pfam" id="PF07557"/>
    </source>
</evidence>
<dbReference type="GO" id="GO:0045144">
    <property type="term" value="P:meiotic sister chromatid segregation"/>
    <property type="evidence" value="ECO:0007669"/>
    <property type="project" value="InterPro"/>
</dbReference>
<feature type="compositionally biased region" description="Basic and acidic residues" evidence="4">
    <location>
        <begin position="243"/>
        <end position="252"/>
    </location>
</feature>
<feature type="region of interest" description="Disordered" evidence="4">
    <location>
        <begin position="224"/>
        <end position="252"/>
    </location>
</feature>
<organism evidence="6">
    <name type="scientific">Physcomitrium patens</name>
    <name type="common">Spreading-leaved earth moss</name>
    <name type="synonym">Physcomitrella patens</name>
    <dbReference type="NCBI Taxonomy" id="3218"/>
    <lineage>
        <taxon>Eukaryota</taxon>
        <taxon>Viridiplantae</taxon>
        <taxon>Streptophyta</taxon>
        <taxon>Embryophyta</taxon>
        <taxon>Bryophyta</taxon>
        <taxon>Bryophytina</taxon>
        <taxon>Bryopsida</taxon>
        <taxon>Funariidae</taxon>
        <taxon>Funariales</taxon>
        <taxon>Funariaceae</taxon>
        <taxon>Physcomitrium</taxon>
    </lineage>
</organism>
<evidence type="ECO:0000313" key="7">
    <source>
        <dbReference type="EnsemblPlants" id="Pp3c24_250V3.1"/>
    </source>
</evidence>
<dbReference type="KEGG" id="ppp:112276441"/>
<reference evidence="7" key="3">
    <citation type="submission" date="2020-12" db="UniProtKB">
        <authorList>
            <consortium name="EnsemblPlants"/>
        </authorList>
    </citation>
    <scope>IDENTIFICATION</scope>
</reference>
<proteinExistence type="inferred from homology"/>
<evidence type="ECO:0000256" key="1">
    <source>
        <dbReference type="ARBA" id="ARBA00010845"/>
    </source>
</evidence>
<dbReference type="GO" id="GO:0000775">
    <property type="term" value="C:chromosome, centromeric region"/>
    <property type="evidence" value="ECO:0007669"/>
    <property type="project" value="InterPro"/>
</dbReference>
<comment type="similarity">
    <text evidence="1">Belongs to the shugoshin family.</text>
</comment>
<dbReference type="InterPro" id="IPR011515">
    <property type="entry name" value="Shugoshin_C"/>
</dbReference>
<dbReference type="AlphaFoldDB" id="A0A2K1IF23"/>
<keyword evidence="2" id="KW-0159">Chromosome partition</keyword>
<dbReference type="EMBL" id="ABEU02000024">
    <property type="protein sequence ID" value="PNR27871.1"/>
    <property type="molecule type" value="Genomic_DNA"/>
</dbReference>
<dbReference type="OMA" id="SWSNENE"/>
<dbReference type="RefSeq" id="XP_073387004.1">
    <property type="nucleotide sequence ID" value="XM_073530903.1"/>
</dbReference>
<accession>A0A2K1IF23</accession>
<protein>
    <recommendedName>
        <fullName evidence="5">Shugoshin C-terminal domain-containing protein</fullName>
    </recommendedName>
</protein>
<dbReference type="RefSeq" id="XP_024363527.1">
    <property type="nucleotide sequence ID" value="XM_024507759.2"/>
</dbReference>
<dbReference type="FunCoup" id="A0A2K1IF23">
    <property type="interactions" value="1146"/>
</dbReference>
<evidence type="ECO:0000256" key="4">
    <source>
        <dbReference type="SAM" id="MobiDB-lite"/>
    </source>
</evidence>
<dbReference type="RefSeq" id="XP_024363528.1">
    <property type="nucleotide sequence ID" value="XM_024507760.2"/>
</dbReference>
<dbReference type="InterPro" id="IPR044693">
    <property type="entry name" value="SGO_plant"/>
</dbReference>
<feature type="compositionally biased region" description="Polar residues" evidence="4">
    <location>
        <begin position="387"/>
        <end position="401"/>
    </location>
</feature>
<dbReference type="GO" id="GO:0034090">
    <property type="term" value="P:maintenance of meiotic sister chromatid cohesion"/>
    <property type="evidence" value="ECO:0007669"/>
    <property type="project" value="InterPro"/>
</dbReference>
<feature type="domain" description="Shugoshin C-terminal" evidence="5">
    <location>
        <begin position="461"/>
        <end position="485"/>
    </location>
</feature>
<evidence type="ECO:0000256" key="3">
    <source>
        <dbReference type="SAM" id="Coils"/>
    </source>
</evidence>
<feature type="compositionally biased region" description="Polar residues" evidence="4">
    <location>
        <begin position="408"/>
        <end position="439"/>
    </location>
</feature>
<feature type="region of interest" description="Disordered" evidence="4">
    <location>
        <begin position="291"/>
        <end position="310"/>
    </location>
</feature>
<dbReference type="Proteomes" id="UP000006727">
    <property type="component" value="Chromosome 24"/>
</dbReference>
<dbReference type="PaxDb" id="3218-PP1S268_22V6.1"/>
<feature type="compositionally biased region" description="Low complexity" evidence="4">
    <location>
        <begin position="298"/>
        <end position="310"/>
    </location>
</feature>
<evidence type="ECO:0000256" key="2">
    <source>
        <dbReference type="ARBA" id="ARBA00022829"/>
    </source>
</evidence>
<evidence type="ECO:0000313" key="8">
    <source>
        <dbReference type="Proteomes" id="UP000006727"/>
    </source>
</evidence>
<dbReference type="GO" id="GO:0005634">
    <property type="term" value="C:nucleus"/>
    <property type="evidence" value="ECO:0007669"/>
    <property type="project" value="InterPro"/>
</dbReference>
<reference evidence="6 8" key="2">
    <citation type="journal article" date="2018" name="Plant J.">
        <title>The Physcomitrella patens chromosome-scale assembly reveals moss genome structure and evolution.</title>
        <authorList>
            <person name="Lang D."/>
            <person name="Ullrich K.K."/>
            <person name="Murat F."/>
            <person name="Fuchs J."/>
            <person name="Jenkins J."/>
            <person name="Haas F.B."/>
            <person name="Piednoel M."/>
            <person name="Gundlach H."/>
            <person name="Van Bel M."/>
            <person name="Meyberg R."/>
            <person name="Vives C."/>
            <person name="Morata J."/>
            <person name="Symeonidi A."/>
            <person name="Hiss M."/>
            <person name="Muchero W."/>
            <person name="Kamisugi Y."/>
            <person name="Saleh O."/>
            <person name="Blanc G."/>
            <person name="Decker E.L."/>
            <person name="van Gessel N."/>
            <person name="Grimwood J."/>
            <person name="Hayes R.D."/>
            <person name="Graham S.W."/>
            <person name="Gunter L.E."/>
            <person name="McDaniel S.F."/>
            <person name="Hoernstein S.N.W."/>
            <person name="Larsson A."/>
            <person name="Li F.W."/>
            <person name="Perroud P.F."/>
            <person name="Phillips J."/>
            <person name="Ranjan P."/>
            <person name="Rokshar D.S."/>
            <person name="Rothfels C.J."/>
            <person name="Schneider L."/>
            <person name="Shu S."/>
            <person name="Stevenson D.W."/>
            <person name="Thummler F."/>
            <person name="Tillich M."/>
            <person name="Villarreal Aguilar J.C."/>
            <person name="Widiez T."/>
            <person name="Wong G.K."/>
            <person name="Wymore A."/>
            <person name="Zhang Y."/>
            <person name="Zimmer A.D."/>
            <person name="Quatrano R.S."/>
            <person name="Mayer K.F.X."/>
            <person name="Goodstein D."/>
            <person name="Casacuberta J.M."/>
            <person name="Vandepoele K."/>
            <person name="Reski R."/>
            <person name="Cuming A.C."/>
            <person name="Tuskan G.A."/>
            <person name="Maumus F."/>
            <person name="Salse J."/>
            <person name="Schmutz J."/>
            <person name="Rensing S.A."/>
        </authorList>
    </citation>
    <scope>NUCLEOTIDE SEQUENCE [LARGE SCALE GENOMIC DNA]</scope>
    <source>
        <strain evidence="7 8">cv. Gransden 2004</strain>
    </source>
</reference>
<gene>
    <name evidence="7" type="primary">LOC112276441</name>
    <name evidence="6" type="ORF">PHYPA_028463</name>
</gene>
<reference evidence="6 8" key="1">
    <citation type="journal article" date="2008" name="Science">
        <title>The Physcomitrella genome reveals evolutionary insights into the conquest of land by plants.</title>
        <authorList>
            <person name="Rensing S."/>
            <person name="Lang D."/>
            <person name="Zimmer A."/>
            <person name="Terry A."/>
            <person name="Salamov A."/>
            <person name="Shapiro H."/>
            <person name="Nishiyama T."/>
            <person name="Perroud P.-F."/>
            <person name="Lindquist E."/>
            <person name="Kamisugi Y."/>
            <person name="Tanahashi T."/>
            <person name="Sakakibara K."/>
            <person name="Fujita T."/>
            <person name="Oishi K."/>
            <person name="Shin-I T."/>
            <person name="Kuroki Y."/>
            <person name="Toyoda A."/>
            <person name="Suzuki Y."/>
            <person name="Hashimoto A."/>
            <person name="Yamaguchi K."/>
            <person name="Sugano A."/>
            <person name="Kohara Y."/>
            <person name="Fujiyama A."/>
            <person name="Anterola A."/>
            <person name="Aoki S."/>
            <person name="Ashton N."/>
            <person name="Barbazuk W.B."/>
            <person name="Barker E."/>
            <person name="Bennetzen J."/>
            <person name="Bezanilla M."/>
            <person name="Blankenship R."/>
            <person name="Cho S.H."/>
            <person name="Dutcher S."/>
            <person name="Estelle M."/>
            <person name="Fawcett J.A."/>
            <person name="Gundlach H."/>
            <person name="Hanada K."/>
            <person name="Heyl A."/>
            <person name="Hicks K.A."/>
            <person name="Hugh J."/>
            <person name="Lohr M."/>
            <person name="Mayer K."/>
            <person name="Melkozernov A."/>
            <person name="Murata T."/>
            <person name="Nelson D."/>
            <person name="Pils B."/>
            <person name="Prigge M."/>
            <person name="Reiss B."/>
            <person name="Renner T."/>
            <person name="Rombauts S."/>
            <person name="Rushton P."/>
            <person name="Sanderfoot A."/>
            <person name="Schween G."/>
            <person name="Shiu S.-H."/>
            <person name="Stueber K."/>
            <person name="Theodoulou F.L."/>
            <person name="Tu H."/>
            <person name="Van de Peer Y."/>
            <person name="Verrier P.J."/>
            <person name="Waters E."/>
            <person name="Wood A."/>
            <person name="Yang L."/>
            <person name="Cove D."/>
            <person name="Cuming A."/>
            <person name="Hasebe M."/>
            <person name="Lucas S."/>
            <person name="Mishler D.B."/>
            <person name="Reski R."/>
            <person name="Grigoriev I."/>
            <person name="Quatrano R.S."/>
            <person name="Boore J.L."/>
        </authorList>
    </citation>
    <scope>NUCLEOTIDE SEQUENCE [LARGE SCALE GENOMIC DNA]</scope>
    <source>
        <strain evidence="7 8">cv. Gransden 2004</strain>
    </source>
</reference>
<dbReference type="EnsemblPlants" id="Pp3c24_250V3.1">
    <property type="protein sequence ID" value="Pp3c24_250V3.1"/>
    <property type="gene ID" value="Pp3c24_250"/>
</dbReference>
<name>A0A2K1IF23_PHYPA</name>
<keyword evidence="8" id="KW-1185">Reference proteome</keyword>
<sequence>MAEEKRGRKALGTTPSLRHRLSNITNLVNSSSWSNENEPVKNMCSNSELQLQQHAKTGSQLVEEIKKLLQINAEKDVVIAEKDQGIESQRLFMFKIQRDFYTNICKRSQQNEEIVGFNTRLSKELSNVRDQLKLLHHEYTQMTLVYRLNKSELEMRLTETQEQLKRVSEEMNLKASYDLMDTDKNSITTTRRTTNSSAQRRSMINDIQDCPKNTYSASYLDTTTVTSRGSQRQRTCAMTPKDGSLRSKTRQDDGASLLFSEPSFSAPVSAPSTKRFNNRYGHLNNLEPMQELSEEFESQTTSSTISCRSRSNPFLEYSSSQFKESETANQLCHHRELDGEVSPTDECNAAEVNKSSDRRLATAMHKNSGNMSPPPARPNTPKRSAASHPSSSPKRNEIQTATKKKSARQPSVPGSTYSFDNADTAPSSGSSLSRTQVQSPRRHKEPDHPQPQPPSITYHGGRPSRRATESVISYKEPSLVSKMRRPH</sequence>
<dbReference type="Gramene" id="Pp3c24_250V3.1">
    <property type="protein sequence ID" value="Pp3c24_250V3.1"/>
    <property type="gene ID" value="Pp3c24_250"/>
</dbReference>
<dbReference type="RefSeq" id="XP_073387005.1">
    <property type="nucleotide sequence ID" value="XM_073530904.1"/>
</dbReference>
<dbReference type="Pfam" id="PF07557">
    <property type="entry name" value="Shugoshin_C"/>
    <property type="match status" value="1"/>
</dbReference>
<dbReference type="RefSeq" id="XP_024363529.1">
    <property type="nucleotide sequence ID" value="XM_024507761.2"/>
</dbReference>
<feature type="compositionally biased region" description="Polar residues" evidence="4">
    <location>
        <begin position="224"/>
        <end position="236"/>
    </location>
</feature>
<dbReference type="OrthoDB" id="770508at2759"/>
<evidence type="ECO:0000313" key="6">
    <source>
        <dbReference type="EMBL" id="PNR27871.1"/>
    </source>
</evidence>
<dbReference type="GeneID" id="112276441"/>